<dbReference type="RefSeq" id="WP_245742891.1">
    <property type="nucleotide sequence ID" value="NZ_FNLL01000001.1"/>
</dbReference>
<dbReference type="Proteomes" id="UP000199608">
    <property type="component" value="Unassembled WGS sequence"/>
</dbReference>
<evidence type="ECO:0000313" key="2">
    <source>
        <dbReference type="Proteomes" id="UP000199608"/>
    </source>
</evidence>
<sequence>MIPGFLGANIKGAIYPERRAAINGNWNELSKTVLQVGKTADEIFAGNRETARETGIPHVSDVNNESAKKILNS</sequence>
<protein>
    <submittedName>
        <fullName evidence="1">Uncharacterized protein</fullName>
    </submittedName>
</protein>
<gene>
    <name evidence="1" type="ORF">SAMN04487931_101230</name>
</gene>
<keyword evidence="2" id="KW-1185">Reference proteome</keyword>
<accession>A0A1H2DND2</accession>
<reference evidence="2" key="1">
    <citation type="submission" date="2016-10" db="EMBL/GenBank/DDBJ databases">
        <authorList>
            <person name="Varghese N."/>
            <person name="Submissions S."/>
        </authorList>
    </citation>
    <scope>NUCLEOTIDE SEQUENCE [LARGE SCALE GENOMIC DNA]</scope>
    <source>
        <strain evidence="2">DSM 3384</strain>
    </source>
</reference>
<name>A0A1H2DND2_9BACT</name>
<dbReference type="EMBL" id="FNLL01000001">
    <property type="protein sequence ID" value="SDT84410.1"/>
    <property type="molecule type" value="Genomic_DNA"/>
</dbReference>
<evidence type="ECO:0000313" key="1">
    <source>
        <dbReference type="EMBL" id="SDT84410.1"/>
    </source>
</evidence>
<dbReference type="AlphaFoldDB" id="A0A1H2DND2"/>
<organism evidence="1 2">
    <name type="scientific">Desulfobacula phenolica</name>
    <dbReference type="NCBI Taxonomy" id="90732"/>
    <lineage>
        <taxon>Bacteria</taxon>
        <taxon>Pseudomonadati</taxon>
        <taxon>Thermodesulfobacteriota</taxon>
        <taxon>Desulfobacteria</taxon>
        <taxon>Desulfobacterales</taxon>
        <taxon>Desulfobacteraceae</taxon>
        <taxon>Desulfobacula</taxon>
    </lineage>
</organism>
<proteinExistence type="predicted"/>